<protein>
    <submittedName>
        <fullName evidence="1">Uncharacterized protein</fullName>
    </submittedName>
</protein>
<organism evidence="1 2">
    <name type="scientific">Stenotrophomonas maltophilia</name>
    <name type="common">Pseudomonas maltophilia</name>
    <name type="synonym">Xanthomonas maltophilia</name>
    <dbReference type="NCBI Taxonomy" id="40324"/>
    <lineage>
        <taxon>Bacteria</taxon>
        <taxon>Pseudomonadati</taxon>
        <taxon>Pseudomonadota</taxon>
        <taxon>Gammaproteobacteria</taxon>
        <taxon>Lysobacterales</taxon>
        <taxon>Lysobacteraceae</taxon>
        <taxon>Stenotrophomonas</taxon>
        <taxon>Stenotrophomonas maltophilia group</taxon>
    </lineage>
</organism>
<dbReference type="EMBL" id="JAVSKO010000001">
    <property type="protein sequence ID" value="MDT3466986.1"/>
    <property type="molecule type" value="Genomic_DNA"/>
</dbReference>
<comment type="caution">
    <text evidence="1">The sequence shown here is derived from an EMBL/GenBank/DDBJ whole genome shotgun (WGS) entry which is preliminary data.</text>
</comment>
<gene>
    <name evidence="1" type="ORF">ROV92_03060</name>
</gene>
<evidence type="ECO:0000313" key="2">
    <source>
        <dbReference type="Proteomes" id="UP001251948"/>
    </source>
</evidence>
<dbReference type="RefSeq" id="WP_239684228.1">
    <property type="nucleotide sequence ID" value="NZ_JAVSKO010000001.1"/>
</dbReference>
<accession>A0AAJ2J7W2</accession>
<dbReference type="AlphaFoldDB" id="A0AAJ2J7W2"/>
<proteinExistence type="predicted"/>
<evidence type="ECO:0000313" key="1">
    <source>
        <dbReference type="EMBL" id="MDT3466986.1"/>
    </source>
</evidence>
<reference evidence="1" key="1">
    <citation type="submission" date="2023-07" db="EMBL/GenBank/DDBJ databases">
        <title>Comparative genomics of clinical Stenotrophomonas maltophilia isolates reveals regions of diversity which correlate with colonization and persistence in vivo.</title>
        <authorList>
            <person name="Mcdaniel M.S."/>
            <person name="Swords W.E."/>
            <person name="Sumpter N.A."/>
            <person name="Lindgren N.R."/>
            <person name="Billiot C.E."/>
        </authorList>
    </citation>
    <scope>NUCLEOTIDE SEQUENCE</scope>
    <source>
        <strain evidence="1">Ism4</strain>
    </source>
</reference>
<sequence>MNNTCCWPDFIARSLSNVTPPDVPLLREDWAGMAFDRNLYEDFAPNDVWVAWLTALSEHSADIAMCAVRCSECSDGRSPVEIERGLDGLRYYWLEDGNFMRDHYLFSRDGRWVVKLDQDVTLFAGDVTFLADVVARLGGVEHVEKMMRRDLIGTAEDVVGLGGYIKGLLAPLNASTP</sequence>
<dbReference type="Proteomes" id="UP001251948">
    <property type="component" value="Unassembled WGS sequence"/>
</dbReference>
<name>A0AAJ2J7W2_STEMA</name>